<protein>
    <submittedName>
        <fullName evidence="3">MinD/ParA family protein</fullName>
    </submittedName>
</protein>
<dbReference type="Gene3D" id="3.40.50.300">
    <property type="entry name" value="P-loop containing nucleotide triphosphate hydrolases"/>
    <property type="match status" value="1"/>
</dbReference>
<comment type="caution">
    <text evidence="3">The sequence shown here is derived from an EMBL/GenBank/DDBJ whole genome shotgun (WGS) entry which is preliminary data.</text>
</comment>
<dbReference type="PANTHER" id="PTHR43384">
    <property type="entry name" value="SEPTUM SITE-DETERMINING PROTEIN MIND HOMOLOG, CHLOROPLASTIC-RELATED"/>
    <property type="match status" value="1"/>
</dbReference>
<organism evidence="3 4">
    <name type="scientific">Ornithinibacillus salinisoli</name>
    <dbReference type="NCBI Taxonomy" id="1848459"/>
    <lineage>
        <taxon>Bacteria</taxon>
        <taxon>Bacillati</taxon>
        <taxon>Bacillota</taxon>
        <taxon>Bacilli</taxon>
        <taxon>Bacillales</taxon>
        <taxon>Bacillaceae</taxon>
        <taxon>Ornithinibacillus</taxon>
    </lineage>
</organism>
<dbReference type="InterPro" id="IPR027417">
    <property type="entry name" value="P-loop_NTPase"/>
</dbReference>
<evidence type="ECO:0000256" key="2">
    <source>
        <dbReference type="ARBA" id="ARBA00022840"/>
    </source>
</evidence>
<dbReference type="InterPro" id="IPR033875">
    <property type="entry name" value="FlhG"/>
</dbReference>
<dbReference type="RefSeq" id="WP_377555710.1">
    <property type="nucleotide sequence ID" value="NZ_JBHUHQ010000013.1"/>
</dbReference>
<name>A0ABW4VYE4_9BACI</name>
<dbReference type="InterPro" id="IPR050625">
    <property type="entry name" value="ParA/MinD_ATPase"/>
</dbReference>
<evidence type="ECO:0000256" key="1">
    <source>
        <dbReference type="ARBA" id="ARBA00022741"/>
    </source>
</evidence>
<sequence>MHDQAEGLRRKFEMLQQPRQAKTISFVSGKGGVGKSNVALNFSLELCRNGKKVILVDLDIGMGNVEILLGLQANKTIVDMLHDHIPIYDIIETGPCDLAYISGGSGLADVFTMDQEKMAHFFEQYNKLTQLYDYIIFDMGAGATPTSMAFVLAADECIVVTTPEPTSITDAYSMIKHIVTQQSSMPIYVLLNRSTSPKNGLKSLERFKRVIKHFLNFEVKFLGVLPDDQVVTKAVIRQIPYSLYNERAAVSKSLKQLTKSYISDTQESTHNEPSSFIQKFKRLIKER</sequence>
<dbReference type="PANTHER" id="PTHR43384:SF4">
    <property type="entry name" value="CELLULOSE BIOSYNTHESIS PROTEIN BCSQ-RELATED"/>
    <property type="match status" value="1"/>
</dbReference>
<evidence type="ECO:0000313" key="4">
    <source>
        <dbReference type="Proteomes" id="UP001597383"/>
    </source>
</evidence>
<keyword evidence="1" id="KW-0547">Nucleotide-binding</keyword>
<dbReference type="SUPFAM" id="SSF52540">
    <property type="entry name" value="P-loop containing nucleoside triphosphate hydrolases"/>
    <property type="match status" value="1"/>
</dbReference>
<dbReference type="CDD" id="cd02038">
    <property type="entry name" value="FlhG-like"/>
    <property type="match status" value="1"/>
</dbReference>
<keyword evidence="2" id="KW-0067">ATP-binding</keyword>
<dbReference type="EMBL" id="JBHUHQ010000013">
    <property type="protein sequence ID" value="MFD2044121.1"/>
    <property type="molecule type" value="Genomic_DNA"/>
</dbReference>
<proteinExistence type="predicted"/>
<dbReference type="PIRSF" id="PIRSF003092">
    <property type="entry name" value="MinD"/>
    <property type="match status" value="1"/>
</dbReference>
<gene>
    <name evidence="3" type="ORF">ACFSJF_07585</name>
</gene>
<dbReference type="InterPro" id="IPR025501">
    <property type="entry name" value="MinD_FleN"/>
</dbReference>
<accession>A0ABW4VYE4</accession>
<dbReference type="Proteomes" id="UP001597383">
    <property type="component" value="Unassembled WGS sequence"/>
</dbReference>
<keyword evidence="4" id="KW-1185">Reference proteome</keyword>
<dbReference type="Pfam" id="PF10609">
    <property type="entry name" value="ParA"/>
    <property type="match status" value="1"/>
</dbReference>
<dbReference type="InterPro" id="IPR033756">
    <property type="entry name" value="YlxH/NBP35"/>
</dbReference>
<evidence type="ECO:0000313" key="3">
    <source>
        <dbReference type="EMBL" id="MFD2044121.1"/>
    </source>
</evidence>
<reference evidence="4" key="1">
    <citation type="journal article" date="2019" name="Int. J. Syst. Evol. Microbiol.">
        <title>The Global Catalogue of Microorganisms (GCM) 10K type strain sequencing project: providing services to taxonomists for standard genome sequencing and annotation.</title>
        <authorList>
            <consortium name="The Broad Institute Genomics Platform"/>
            <consortium name="The Broad Institute Genome Sequencing Center for Infectious Disease"/>
            <person name="Wu L."/>
            <person name="Ma J."/>
        </authorList>
    </citation>
    <scope>NUCLEOTIDE SEQUENCE [LARGE SCALE GENOMIC DNA]</scope>
    <source>
        <strain evidence="4">R28</strain>
    </source>
</reference>